<feature type="coiled-coil region" evidence="2">
    <location>
        <begin position="152"/>
        <end position="190"/>
    </location>
</feature>
<accession>A0A161QC09</accession>
<dbReference type="GO" id="GO:0015679">
    <property type="term" value="P:plasma membrane copper ion transport"/>
    <property type="evidence" value="ECO:0007669"/>
    <property type="project" value="TreeGrafter"/>
</dbReference>
<keyword evidence="3" id="KW-0812">Transmembrane</keyword>
<dbReference type="AlphaFoldDB" id="A0A161QC09"/>
<keyword evidence="2" id="KW-0175">Coiled coil</keyword>
<dbReference type="GO" id="GO:0060003">
    <property type="term" value="P:copper ion export"/>
    <property type="evidence" value="ECO:0007669"/>
    <property type="project" value="TreeGrafter"/>
</dbReference>
<dbReference type="EMBL" id="LOHZ01000025">
    <property type="protein sequence ID" value="KYO66729.1"/>
    <property type="molecule type" value="Genomic_DNA"/>
</dbReference>
<feature type="domain" description="RND related barrel-sandwich hybrid" evidence="4">
    <location>
        <begin position="66"/>
        <end position="257"/>
    </location>
</feature>
<dbReference type="STRING" id="520767.ATZ99_09740"/>
<evidence type="ECO:0000259" key="4">
    <source>
        <dbReference type="Pfam" id="PF26018"/>
    </source>
</evidence>
<dbReference type="PANTHER" id="PTHR30097">
    <property type="entry name" value="CATION EFFLUX SYSTEM PROTEIN CUSB"/>
    <property type="match status" value="1"/>
</dbReference>
<protein>
    <recommendedName>
        <fullName evidence="4">RND related barrel-sandwich hybrid domain-containing protein</fullName>
    </recommendedName>
</protein>
<keyword evidence="1" id="KW-0813">Transport</keyword>
<evidence type="ECO:0000313" key="5">
    <source>
        <dbReference type="EMBL" id="KYO66729.1"/>
    </source>
</evidence>
<evidence type="ECO:0000256" key="2">
    <source>
        <dbReference type="SAM" id="Coils"/>
    </source>
</evidence>
<dbReference type="InterPro" id="IPR058709">
    <property type="entry name" value="BSH_RND-rel"/>
</dbReference>
<gene>
    <name evidence="5" type="ORF">ATZ99_09740</name>
</gene>
<keyword evidence="6" id="KW-1185">Reference proteome</keyword>
<evidence type="ECO:0000256" key="1">
    <source>
        <dbReference type="ARBA" id="ARBA00022448"/>
    </source>
</evidence>
<dbReference type="Pfam" id="PF26018">
    <property type="entry name" value="BSH_RND_rel"/>
    <property type="match status" value="1"/>
</dbReference>
<dbReference type="PANTHER" id="PTHR30097:SF4">
    <property type="entry name" value="SLR6042 PROTEIN"/>
    <property type="match status" value="1"/>
</dbReference>
<dbReference type="InterPro" id="IPR051909">
    <property type="entry name" value="MFP_Cation_Efflux"/>
</dbReference>
<organism evidence="5 6">
    <name type="scientific">Thermovenabulum gondwanense</name>
    <dbReference type="NCBI Taxonomy" id="520767"/>
    <lineage>
        <taxon>Bacteria</taxon>
        <taxon>Bacillati</taxon>
        <taxon>Bacillota</taxon>
        <taxon>Clostridia</taxon>
        <taxon>Thermosediminibacterales</taxon>
        <taxon>Thermosediminibacteraceae</taxon>
        <taxon>Thermovenabulum</taxon>
    </lineage>
</organism>
<dbReference type="Proteomes" id="UP000075737">
    <property type="component" value="Unassembled WGS sequence"/>
</dbReference>
<evidence type="ECO:0000256" key="3">
    <source>
        <dbReference type="SAM" id="Phobius"/>
    </source>
</evidence>
<dbReference type="OrthoDB" id="1834786at2"/>
<feature type="transmembrane region" description="Helical" evidence="3">
    <location>
        <begin position="21"/>
        <end position="40"/>
    </location>
</feature>
<dbReference type="RefSeq" id="WP_068748113.1">
    <property type="nucleotide sequence ID" value="NZ_LOHZ01000025.1"/>
</dbReference>
<keyword evidence="3" id="KW-1133">Transmembrane helix</keyword>
<name>A0A161QC09_9FIRM</name>
<dbReference type="Gene3D" id="2.40.420.20">
    <property type="match status" value="1"/>
</dbReference>
<sequence length="398" mass="46404">MSVNNSKVVILKRRKKSGKRFIIYLFLCFLLIFFLLSLIFSNKYVIAGINKVSDFIQTEGIILKNEKVITSPYRGKIEYLVKSGERVRVGTPLFKVVTDFEMTKKIEEDLSNLRRQLEDEKNSSIPVLETLNKSIDELEKILYSGKVKDEDKFKLKAKLKSLYEERERLLKERQKNIEIIQEKISELENKKSLIEPVIYSPISGVVSFCLDGFEEKLSFDKEDELGKIDFFSVNNTDTKIEKRDYVEENEKVLKIVDNFNIYILAECKEKNLKKGRYYNMQSSSGENFAAKLEKILGNNRLLFYVNEDLPGLYEKRKEKFKIILQRYEGITLPKSAIIRVGDKDGVFIRERDKLIYKPVEVIFEEGENVVVGGLKPGDIILVKRGLLWNFKEALMNFF</sequence>
<evidence type="ECO:0000313" key="6">
    <source>
        <dbReference type="Proteomes" id="UP000075737"/>
    </source>
</evidence>
<reference evidence="5 6" key="1">
    <citation type="submission" date="2015-12" db="EMBL/GenBank/DDBJ databases">
        <title>Draft genome of Thermovenabulum gondwanense isolated from a red thermophilic microbial mat colonisisng an outflow channel of a bore well.</title>
        <authorList>
            <person name="Patel B.K."/>
        </authorList>
    </citation>
    <scope>NUCLEOTIDE SEQUENCE [LARGE SCALE GENOMIC DNA]</scope>
    <source>
        <strain evidence="5 6">R270</strain>
    </source>
</reference>
<comment type="caution">
    <text evidence="5">The sequence shown here is derived from an EMBL/GenBank/DDBJ whole genome shotgun (WGS) entry which is preliminary data.</text>
</comment>
<dbReference type="GO" id="GO:0030313">
    <property type="term" value="C:cell envelope"/>
    <property type="evidence" value="ECO:0007669"/>
    <property type="project" value="TreeGrafter"/>
</dbReference>
<keyword evidence="3" id="KW-0472">Membrane</keyword>
<proteinExistence type="predicted"/>